<feature type="transmembrane region" description="Helical" evidence="1">
    <location>
        <begin position="177"/>
        <end position="196"/>
    </location>
</feature>
<accession>A0A1I6GKG3</accession>
<name>A0A1I6GKG3_9RHOB</name>
<dbReference type="InterPro" id="IPR037185">
    <property type="entry name" value="EmrE-like"/>
</dbReference>
<dbReference type="GO" id="GO:0016020">
    <property type="term" value="C:membrane"/>
    <property type="evidence" value="ECO:0007669"/>
    <property type="project" value="InterPro"/>
</dbReference>
<keyword evidence="1" id="KW-0812">Transmembrane</keyword>
<feature type="domain" description="EamA" evidence="2">
    <location>
        <begin position="3"/>
        <end position="132"/>
    </location>
</feature>
<feature type="transmembrane region" description="Helical" evidence="1">
    <location>
        <begin position="62"/>
        <end position="84"/>
    </location>
</feature>
<feature type="transmembrane region" description="Helical" evidence="1">
    <location>
        <begin position="208"/>
        <end position="230"/>
    </location>
</feature>
<gene>
    <name evidence="3" type="ORF">SAMN04488002_1621</name>
</gene>
<dbReference type="EMBL" id="FOYO01000001">
    <property type="protein sequence ID" value="SFR42692.1"/>
    <property type="molecule type" value="Genomic_DNA"/>
</dbReference>
<feature type="transmembrane region" description="Helical" evidence="1">
    <location>
        <begin position="116"/>
        <end position="135"/>
    </location>
</feature>
<feature type="transmembrane region" description="Helical" evidence="1">
    <location>
        <begin position="90"/>
        <end position="109"/>
    </location>
</feature>
<feature type="domain" description="EamA" evidence="2">
    <location>
        <begin position="149"/>
        <end position="277"/>
    </location>
</feature>
<dbReference type="Proteomes" id="UP000199658">
    <property type="component" value="Unassembled WGS sequence"/>
</dbReference>
<evidence type="ECO:0000313" key="3">
    <source>
        <dbReference type="EMBL" id="SFR42692.1"/>
    </source>
</evidence>
<dbReference type="RefSeq" id="WP_090214894.1">
    <property type="nucleotide sequence ID" value="NZ_FOYO01000001.1"/>
</dbReference>
<dbReference type="PANTHER" id="PTHR22911:SF137">
    <property type="entry name" value="SOLUTE CARRIER FAMILY 35 MEMBER G2-RELATED"/>
    <property type="match status" value="1"/>
</dbReference>
<dbReference type="SUPFAM" id="SSF103481">
    <property type="entry name" value="Multidrug resistance efflux transporter EmrE"/>
    <property type="match status" value="2"/>
</dbReference>
<evidence type="ECO:0000256" key="1">
    <source>
        <dbReference type="SAM" id="Phobius"/>
    </source>
</evidence>
<dbReference type="STRING" id="670154.SAMN04488002_1621"/>
<keyword evidence="1" id="KW-0472">Membrane</keyword>
<feature type="transmembrane region" description="Helical" evidence="1">
    <location>
        <begin position="28"/>
        <end position="50"/>
    </location>
</feature>
<evidence type="ECO:0000313" key="4">
    <source>
        <dbReference type="Proteomes" id="UP000199658"/>
    </source>
</evidence>
<dbReference type="AlphaFoldDB" id="A0A1I6GKG3"/>
<keyword evidence="1" id="KW-1133">Transmembrane helix</keyword>
<feature type="transmembrane region" description="Helical" evidence="1">
    <location>
        <begin position="263"/>
        <end position="280"/>
    </location>
</feature>
<reference evidence="4" key="1">
    <citation type="submission" date="2016-10" db="EMBL/GenBank/DDBJ databases">
        <authorList>
            <person name="Varghese N."/>
            <person name="Submissions S."/>
        </authorList>
    </citation>
    <scope>NUCLEOTIDE SEQUENCE [LARGE SCALE GENOMIC DNA]</scope>
    <source>
        <strain evidence="4">DSM 26921</strain>
    </source>
</reference>
<evidence type="ECO:0000259" key="2">
    <source>
        <dbReference type="Pfam" id="PF00892"/>
    </source>
</evidence>
<dbReference type="Pfam" id="PF00892">
    <property type="entry name" value="EamA"/>
    <property type="match status" value="2"/>
</dbReference>
<dbReference type="OrthoDB" id="7704317at2"/>
<protein>
    <submittedName>
        <fullName evidence="3">Uncharacterized membrane protein</fullName>
    </submittedName>
</protein>
<feature type="transmembrane region" description="Helical" evidence="1">
    <location>
        <begin position="150"/>
        <end position="170"/>
    </location>
</feature>
<dbReference type="PANTHER" id="PTHR22911">
    <property type="entry name" value="ACYL-MALONYL CONDENSING ENZYME-RELATED"/>
    <property type="match status" value="1"/>
</dbReference>
<sequence length="281" mass="28720">MSALGLGLIAALCWGLHDILVRQVSQRAPLMACLMVVLIAGSLLQTILMVGTGAIEPVAPKAALFAALSGLFFLIASLGLYGAFQRGPVRLVAPIIASYPILSVGWAAFTGASVSALDWLAIGAIIAGVSLVAALSDDEHGALPPAGRTIAYALVAAVGFAGTFALGQIATEMASDLPVILITRVVSIVLLAAIMVTRKLSFNPGRSAMPVLLAMGCLDGVALMAVLSAGGLPNAQYAAVAASVFGLLTIVMAWAFLREKMSVAQWLGCLTAFLGIGYLAL</sequence>
<organism evidence="3 4">
    <name type="scientific">Litoreibacter janthinus</name>
    <dbReference type="NCBI Taxonomy" id="670154"/>
    <lineage>
        <taxon>Bacteria</taxon>
        <taxon>Pseudomonadati</taxon>
        <taxon>Pseudomonadota</taxon>
        <taxon>Alphaproteobacteria</taxon>
        <taxon>Rhodobacterales</taxon>
        <taxon>Roseobacteraceae</taxon>
        <taxon>Litoreibacter</taxon>
    </lineage>
</organism>
<proteinExistence type="predicted"/>
<keyword evidence="4" id="KW-1185">Reference proteome</keyword>
<feature type="transmembrane region" description="Helical" evidence="1">
    <location>
        <begin position="237"/>
        <end position="257"/>
    </location>
</feature>
<dbReference type="InterPro" id="IPR000620">
    <property type="entry name" value="EamA_dom"/>
</dbReference>